<dbReference type="EnsemblPlants" id="OB05G18340.1">
    <property type="protein sequence ID" value="OB05G18340.1"/>
    <property type="gene ID" value="OB05G18340"/>
</dbReference>
<feature type="region of interest" description="Disordered" evidence="1">
    <location>
        <begin position="61"/>
        <end position="85"/>
    </location>
</feature>
<reference evidence="3" key="2">
    <citation type="submission" date="2013-04" db="UniProtKB">
        <authorList>
            <consortium name="EnsemblPlants"/>
        </authorList>
    </citation>
    <scope>IDENTIFICATION</scope>
</reference>
<evidence type="ECO:0000313" key="3">
    <source>
        <dbReference type="EnsemblPlants" id="OB05G18340.1"/>
    </source>
</evidence>
<dbReference type="Gramene" id="OB05G18340.1">
    <property type="protein sequence ID" value="OB05G18340.1"/>
    <property type="gene ID" value="OB05G18340"/>
</dbReference>
<evidence type="ECO:0008006" key="5">
    <source>
        <dbReference type="Google" id="ProtNLM"/>
    </source>
</evidence>
<evidence type="ECO:0000313" key="4">
    <source>
        <dbReference type="Proteomes" id="UP000006038"/>
    </source>
</evidence>
<accession>J3M5G0</accession>
<feature type="chain" id="PRO_5003773162" description="Secreted protein" evidence="2">
    <location>
        <begin position="21"/>
        <end position="110"/>
    </location>
</feature>
<protein>
    <recommendedName>
        <fullName evidence="5">Secreted protein</fullName>
    </recommendedName>
</protein>
<feature type="signal peptide" evidence="2">
    <location>
        <begin position="1"/>
        <end position="20"/>
    </location>
</feature>
<dbReference type="Proteomes" id="UP000006038">
    <property type="component" value="Chromosome 5"/>
</dbReference>
<reference evidence="3" key="1">
    <citation type="journal article" date="2013" name="Nat. Commun.">
        <title>Whole-genome sequencing of Oryza brachyantha reveals mechanisms underlying Oryza genome evolution.</title>
        <authorList>
            <person name="Chen J."/>
            <person name="Huang Q."/>
            <person name="Gao D."/>
            <person name="Wang J."/>
            <person name="Lang Y."/>
            <person name="Liu T."/>
            <person name="Li B."/>
            <person name="Bai Z."/>
            <person name="Luis Goicoechea J."/>
            <person name="Liang C."/>
            <person name="Chen C."/>
            <person name="Zhang W."/>
            <person name="Sun S."/>
            <person name="Liao Y."/>
            <person name="Zhang X."/>
            <person name="Yang L."/>
            <person name="Song C."/>
            <person name="Wang M."/>
            <person name="Shi J."/>
            <person name="Liu G."/>
            <person name="Liu J."/>
            <person name="Zhou H."/>
            <person name="Zhou W."/>
            <person name="Yu Q."/>
            <person name="An N."/>
            <person name="Chen Y."/>
            <person name="Cai Q."/>
            <person name="Wang B."/>
            <person name="Liu B."/>
            <person name="Min J."/>
            <person name="Huang Y."/>
            <person name="Wu H."/>
            <person name="Li Z."/>
            <person name="Zhang Y."/>
            <person name="Yin Y."/>
            <person name="Song W."/>
            <person name="Jiang J."/>
            <person name="Jackson S.A."/>
            <person name="Wing R.A."/>
            <person name="Wang J."/>
            <person name="Chen M."/>
        </authorList>
    </citation>
    <scope>NUCLEOTIDE SEQUENCE [LARGE SCALE GENOMIC DNA]</scope>
    <source>
        <strain evidence="3">cv. IRGC 101232</strain>
    </source>
</reference>
<evidence type="ECO:0000256" key="2">
    <source>
        <dbReference type="SAM" id="SignalP"/>
    </source>
</evidence>
<feature type="compositionally biased region" description="Low complexity" evidence="1">
    <location>
        <begin position="67"/>
        <end position="85"/>
    </location>
</feature>
<keyword evidence="4" id="KW-1185">Reference proteome</keyword>
<organism evidence="3">
    <name type="scientific">Oryza brachyantha</name>
    <name type="common">malo sina</name>
    <dbReference type="NCBI Taxonomy" id="4533"/>
    <lineage>
        <taxon>Eukaryota</taxon>
        <taxon>Viridiplantae</taxon>
        <taxon>Streptophyta</taxon>
        <taxon>Embryophyta</taxon>
        <taxon>Tracheophyta</taxon>
        <taxon>Spermatophyta</taxon>
        <taxon>Magnoliopsida</taxon>
        <taxon>Liliopsida</taxon>
        <taxon>Poales</taxon>
        <taxon>Poaceae</taxon>
        <taxon>BOP clade</taxon>
        <taxon>Oryzoideae</taxon>
        <taxon>Oryzeae</taxon>
        <taxon>Oryzinae</taxon>
        <taxon>Oryza</taxon>
    </lineage>
</organism>
<proteinExistence type="predicted"/>
<evidence type="ECO:0000256" key="1">
    <source>
        <dbReference type="SAM" id="MobiDB-lite"/>
    </source>
</evidence>
<sequence length="110" mass="11096">MLQRLGMVMATSGLIPAALAVLDSMTAHRQLGLCPMVCTAEQQLLDGADCGSSAAETHGASRSATLSAEALPHSPAPSASAMPAASTKATSANTAALIVHYHNCARSCFA</sequence>
<dbReference type="HOGENOM" id="CLU_2177526_0_0_1"/>
<keyword evidence="2" id="KW-0732">Signal</keyword>
<dbReference type="AlphaFoldDB" id="J3M5G0"/>
<name>J3M5G0_ORYBR</name>